<dbReference type="PANTHER" id="PTHR22617:SF23">
    <property type="entry name" value="CHEMOTAXIS PROTEIN CHEW"/>
    <property type="match status" value="1"/>
</dbReference>
<evidence type="ECO:0000313" key="3">
    <source>
        <dbReference type="Proteomes" id="UP000681594"/>
    </source>
</evidence>
<dbReference type="Pfam" id="PF01584">
    <property type="entry name" value="CheW"/>
    <property type="match status" value="3"/>
</dbReference>
<dbReference type="InterPro" id="IPR002545">
    <property type="entry name" value="CheW-lke_dom"/>
</dbReference>
<evidence type="ECO:0000259" key="1">
    <source>
        <dbReference type="PROSITE" id="PS50851"/>
    </source>
</evidence>
<dbReference type="SUPFAM" id="SSF50341">
    <property type="entry name" value="CheW-like"/>
    <property type="match status" value="3"/>
</dbReference>
<dbReference type="RefSeq" id="WP_209379613.1">
    <property type="nucleotide sequence ID" value="NZ_JAGIZB010000009.1"/>
</dbReference>
<accession>A0ABS4AEC7</accession>
<organism evidence="2 3">
    <name type="scientific">Pararoseomonas baculiformis</name>
    <dbReference type="NCBI Taxonomy" id="2820812"/>
    <lineage>
        <taxon>Bacteria</taxon>
        <taxon>Pseudomonadati</taxon>
        <taxon>Pseudomonadota</taxon>
        <taxon>Alphaproteobacteria</taxon>
        <taxon>Acetobacterales</taxon>
        <taxon>Acetobacteraceae</taxon>
        <taxon>Pararoseomonas</taxon>
    </lineage>
</organism>
<feature type="domain" description="CheW-like" evidence="1">
    <location>
        <begin position="159"/>
        <end position="304"/>
    </location>
</feature>
<dbReference type="Proteomes" id="UP000681594">
    <property type="component" value="Unassembled WGS sequence"/>
</dbReference>
<feature type="domain" description="CheW-like" evidence="1">
    <location>
        <begin position="13"/>
        <end position="158"/>
    </location>
</feature>
<dbReference type="SMART" id="SM00260">
    <property type="entry name" value="CheW"/>
    <property type="match status" value="3"/>
</dbReference>
<dbReference type="InterPro" id="IPR036061">
    <property type="entry name" value="CheW-like_dom_sf"/>
</dbReference>
<proteinExistence type="predicted"/>
<dbReference type="PANTHER" id="PTHR22617">
    <property type="entry name" value="CHEMOTAXIS SENSOR HISTIDINE KINASE-RELATED"/>
    <property type="match status" value="1"/>
</dbReference>
<protein>
    <submittedName>
        <fullName evidence="2">Chemotaxis protein CheW</fullName>
    </submittedName>
</protein>
<name>A0ABS4AEC7_9PROT</name>
<dbReference type="Gene3D" id="2.40.50.180">
    <property type="entry name" value="CheA-289, Domain 4"/>
    <property type="match status" value="3"/>
</dbReference>
<gene>
    <name evidence="2" type="ORF">J8J14_11305</name>
</gene>
<dbReference type="EMBL" id="JAGIZB010000009">
    <property type="protein sequence ID" value="MBP0445367.1"/>
    <property type="molecule type" value="Genomic_DNA"/>
</dbReference>
<dbReference type="PROSITE" id="PS50851">
    <property type="entry name" value="CHEW"/>
    <property type="match status" value="3"/>
</dbReference>
<feature type="domain" description="CheW-like" evidence="1">
    <location>
        <begin position="325"/>
        <end position="467"/>
    </location>
</feature>
<reference evidence="2 3" key="1">
    <citation type="submission" date="2021-03" db="EMBL/GenBank/DDBJ databases">
        <authorList>
            <person name="So Y."/>
        </authorList>
    </citation>
    <scope>NUCLEOTIDE SEQUENCE [LARGE SCALE GENOMIC DNA]</scope>
    <source>
        <strain evidence="2 3">SSH11</strain>
    </source>
</reference>
<keyword evidence="3" id="KW-1185">Reference proteome</keyword>
<dbReference type="Gene3D" id="2.30.30.40">
    <property type="entry name" value="SH3 Domains"/>
    <property type="match status" value="2"/>
</dbReference>
<comment type="caution">
    <text evidence="2">The sequence shown here is derived from an EMBL/GenBank/DDBJ whole genome shotgun (WGS) entry which is preliminary data.</text>
</comment>
<evidence type="ECO:0000313" key="2">
    <source>
        <dbReference type="EMBL" id="MBP0445367.1"/>
    </source>
</evidence>
<dbReference type="InterPro" id="IPR039315">
    <property type="entry name" value="CheW"/>
</dbReference>
<sequence length="485" mass="49385">MAAPARPAMAAGGAQALTVTVSGQAMALPAGAVQEVLRPRPLTRVPHAPPGLLGLINLRGAVLPVLSLARLAGLEASVPSHTPSQAARIVVVDGRSRVGLLVDSVSALGGAGDARPVELDALLAQGSGALARRGDAPRGASPAMAAAPVPEAAGAAAQEMALIAFVLAGQEYALPLDRVLAVARLPAEVTVVPRTGQAMLGVTGFRGGLLPLVSPHALLGLPAGEGGRDRARILVLRLGPALVGLAVDRIAAILRLPEGAIDPVPPVLTRGTGEARVEAIGRLEGGRRLVSILSPARLFDDETASRILADAKEAGEMAGSTGEAAEQFVVFRLGDEHYGLPIGAVEEVARRPESLTRVPRAPAFVEGVMNLRGSVVPVIDQRRRFAAGGTAEERARRIVVVTIEGLRAGFAVDAVTEILSLPAASMAAAPDLAAGDAAVIDRIATVERDGRMILLVDPRALLSGAERDLLAAIAAKAAAKAAPAP</sequence>